<dbReference type="AlphaFoldDB" id="A0A380TEJ5"/>
<proteinExistence type="predicted"/>
<accession>A0A380TEJ5</accession>
<dbReference type="GO" id="GO:0110001">
    <property type="term" value="C:toxin-antitoxin complex"/>
    <property type="evidence" value="ECO:0007669"/>
    <property type="project" value="InterPro"/>
</dbReference>
<reference evidence="1" key="1">
    <citation type="submission" date="2018-07" db="EMBL/GenBank/DDBJ databases">
        <authorList>
            <person name="Quirk P.G."/>
            <person name="Krulwich T.A."/>
        </authorList>
    </citation>
    <scope>NUCLEOTIDE SEQUENCE</scope>
</reference>
<dbReference type="Pfam" id="PF11663">
    <property type="entry name" value="Toxin_YhaV"/>
    <property type="match status" value="1"/>
</dbReference>
<name>A0A380TEJ5_9ZZZZ</name>
<evidence type="ECO:0008006" key="2">
    <source>
        <dbReference type="Google" id="ProtNLM"/>
    </source>
</evidence>
<dbReference type="GO" id="GO:0004540">
    <property type="term" value="F:RNA nuclease activity"/>
    <property type="evidence" value="ECO:0007669"/>
    <property type="project" value="InterPro"/>
</dbReference>
<organism evidence="1">
    <name type="scientific">metagenome</name>
    <dbReference type="NCBI Taxonomy" id="256318"/>
    <lineage>
        <taxon>unclassified sequences</taxon>
        <taxon>metagenomes</taxon>
    </lineage>
</organism>
<dbReference type="InterPro" id="IPR021679">
    <property type="entry name" value="Toxin_endonuclease_YhaV"/>
</dbReference>
<gene>
    <name evidence="1" type="primary">yhaV</name>
    <name evidence="1" type="ORF">DF3PB_3420008</name>
</gene>
<sequence>MSGDGSAPLVVGGWAIFAHPLFLDQLETLTRQVEILKQKDPAGYVGKNPAKRLAAIAKLAFAVIPQDPTRPEYRLGGSLGGAHKHWFRAKFFQQYRLFFRYHAVGKVIVYAWVNDENTKRAYESSDDAYRVFRRMLESGHPPDDWDHLLAEARAEADHLRQAVASSATAPRTARED</sequence>
<dbReference type="EMBL" id="UIDG01000271">
    <property type="protein sequence ID" value="SUS06892.1"/>
    <property type="molecule type" value="Genomic_DNA"/>
</dbReference>
<evidence type="ECO:0000313" key="1">
    <source>
        <dbReference type="EMBL" id="SUS06892.1"/>
    </source>
</evidence>
<protein>
    <recommendedName>
        <fullName evidence="2">Toxin YhaV</fullName>
    </recommendedName>
</protein>